<feature type="transmembrane region" description="Helical" evidence="10">
    <location>
        <begin position="26"/>
        <end position="50"/>
    </location>
</feature>
<sequence>MDNFKDLVWGQIKGLRPSFFAKKPHFNFITVHYLWIISLTILGSVIIFSAGRVAGGNSQLAYIDALFFASSANTQAGLNTVNVNLLNTFQQVTIHLLIMMANPITIHSCVVFLRLYWFEKRFQHIVREARQRRGTLSKATSRSAAKNDADRVERGVNARDIRVMHNGAKSRITNDGILLDPTLEKTLDEDALGPEQNGFGPKSQSPHAEPQENRRMEIKFADTVKRSDGLEDGITKLPPAHPDDDHIAIVERQRKGDDEVLRIPGPRDAERGMLPEPVEHGDEDENDPAGLGRRDSRLPTGNDGLAGPPRANTEGRRQAITIEEPNRPQREKLAEDVTDDVRAAAKTFNILRLRKPRIFNKKDQKLHHDEDNIHITPSKRRQTLENMRTAFSSNKDDGAPYLSWEPTLGRNSQFPDLTEEQREELGGIEYRSLKTLALFLIGYFWGFSIFAVICLVPFIQNSKKYGAVVDAAGQSKTWWGIFTANSAFMDVGLTLTPDSMNSFNTAVFPLILMSFLIVIGNTGFPVMLRFIIWVTSLFVPRGSGLWEELRFLLDHPRRCFTLLFPSHATWWLFWLLIILNGVDLILFIILDLGGGVVADLPVGIRILDGLFQATATRTAGFSCISIALVHPAVQTSYLIMMYISVFPVAISVRRTNVYEERSLGVYSDVPVDDPANASDMSYVGAHLRRQLSFDLWFIFLGFFILTIAEGPRIMSGQIAMFPILFEIVSAYGTVGLTFGYPGVDPSLSSQFTVVGKLVIIAMQIRGRHRGLPYGLDRAILLPSESLNSKEADDADARLARRPSQASAATGTKGRGTSLQRGRSRSMDRMNSNIITQFLHPGPSVPLKASGFSPLRRATTGPGPEDDDDQSASKMHPARRAQTASFAKSRADGNDA</sequence>
<dbReference type="InterPro" id="IPR051143">
    <property type="entry name" value="TrkH_K-transport"/>
</dbReference>
<dbReference type="AlphaFoldDB" id="A0AAJ0FHF4"/>
<evidence type="ECO:0000256" key="5">
    <source>
        <dbReference type="ARBA" id="ARBA00022692"/>
    </source>
</evidence>
<dbReference type="InterPro" id="IPR003445">
    <property type="entry name" value="Cat_transpt"/>
</dbReference>
<comment type="similarity">
    <text evidence="2 10">Belongs to the TrkH potassium transport family.</text>
</comment>
<evidence type="ECO:0000256" key="1">
    <source>
        <dbReference type="ARBA" id="ARBA00004141"/>
    </source>
</evidence>
<evidence type="ECO:0000256" key="3">
    <source>
        <dbReference type="ARBA" id="ARBA00022448"/>
    </source>
</evidence>
<dbReference type="Pfam" id="PF02386">
    <property type="entry name" value="TrkH"/>
    <property type="match status" value="1"/>
</dbReference>
<evidence type="ECO:0000256" key="8">
    <source>
        <dbReference type="ARBA" id="ARBA00023065"/>
    </source>
</evidence>
<evidence type="ECO:0000256" key="7">
    <source>
        <dbReference type="ARBA" id="ARBA00022989"/>
    </source>
</evidence>
<feature type="compositionally biased region" description="Basic and acidic residues" evidence="11">
    <location>
        <begin position="324"/>
        <end position="333"/>
    </location>
</feature>
<keyword evidence="9 10" id="KW-0472">Membrane</keyword>
<keyword evidence="8 10" id="KW-0406">Ion transport</keyword>
<feature type="transmembrane region" description="Helical" evidence="10">
    <location>
        <begin position="720"/>
        <end position="741"/>
    </location>
</feature>
<evidence type="ECO:0000256" key="4">
    <source>
        <dbReference type="ARBA" id="ARBA00022538"/>
    </source>
</evidence>
<keyword evidence="3 10" id="KW-0813">Transport</keyword>
<accession>A0AAJ0FHF4</accession>
<dbReference type="PIRSF" id="PIRSF002450">
    <property type="entry name" value="K+_transpter_TRK"/>
    <property type="match status" value="1"/>
</dbReference>
<gene>
    <name evidence="12" type="ORF">QBC33DRAFT_381999</name>
</gene>
<feature type="region of interest" description="Disordered" evidence="11">
    <location>
        <begin position="190"/>
        <end position="214"/>
    </location>
</feature>
<dbReference type="GO" id="GO:0140107">
    <property type="term" value="F:high-affinity potassium ion transmembrane transporter activity"/>
    <property type="evidence" value="ECO:0007669"/>
    <property type="project" value="TreeGrafter"/>
</dbReference>
<dbReference type="GO" id="GO:0005886">
    <property type="term" value="C:plasma membrane"/>
    <property type="evidence" value="ECO:0007669"/>
    <property type="project" value="InterPro"/>
</dbReference>
<name>A0AAJ0FHF4_9PEZI</name>
<evidence type="ECO:0000313" key="13">
    <source>
        <dbReference type="Proteomes" id="UP001244011"/>
    </source>
</evidence>
<evidence type="ECO:0000256" key="6">
    <source>
        <dbReference type="ARBA" id="ARBA00022958"/>
    </source>
</evidence>
<organism evidence="12 13">
    <name type="scientific">Phialemonium atrogriseum</name>
    <dbReference type="NCBI Taxonomy" id="1093897"/>
    <lineage>
        <taxon>Eukaryota</taxon>
        <taxon>Fungi</taxon>
        <taxon>Dikarya</taxon>
        <taxon>Ascomycota</taxon>
        <taxon>Pezizomycotina</taxon>
        <taxon>Sordariomycetes</taxon>
        <taxon>Sordariomycetidae</taxon>
        <taxon>Cephalothecales</taxon>
        <taxon>Cephalothecaceae</taxon>
        <taxon>Phialemonium</taxon>
    </lineage>
</organism>
<dbReference type="NCBIfam" id="TIGR00934">
    <property type="entry name" value="2a38euk"/>
    <property type="match status" value="1"/>
</dbReference>
<dbReference type="Proteomes" id="UP001244011">
    <property type="component" value="Unassembled WGS sequence"/>
</dbReference>
<evidence type="ECO:0000313" key="12">
    <source>
        <dbReference type="EMBL" id="KAK1768536.1"/>
    </source>
</evidence>
<evidence type="ECO:0000256" key="11">
    <source>
        <dbReference type="SAM" id="MobiDB-lite"/>
    </source>
</evidence>
<evidence type="ECO:0000256" key="2">
    <source>
        <dbReference type="ARBA" id="ARBA00009137"/>
    </source>
</evidence>
<keyword evidence="4 10" id="KW-0633">Potassium transport</keyword>
<dbReference type="EMBL" id="MU839005">
    <property type="protein sequence ID" value="KAK1768536.1"/>
    <property type="molecule type" value="Genomic_DNA"/>
</dbReference>
<feature type="transmembrane region" description="Helical" evidence="10">
    <location>
        <begin position="619"/>
        <end position="643"/>
    </location>
</feature>
<proteinExistence type="inferred from homology"/>
<dbReference type="PANTHER" id="PTHR31064:SF30">
    <property type="entry name" value="HIGH-AFFINITY POTASSIUM TRANSPORT PROTEIN-RELATED"/>
    <property type="match status" value="1"/>
</dbReference>
<feature type="transmembrane region" description="Helical" evidence="10">
    <location>
        <begin position="94"/>
        <end position="117"/>
    </location>
</feature>
<keyword evidence="6 10" id="KW-0630">Potassium</keyword>
<dbReference type="GO" id="GO:0030007">
    <property type="term" value="P:intracellular potassium ion homeostasis"/>
    <property type="evidence" value="ECO:0007669"/>
    <property type="project" value="UniProtKB-UniRule"/>
</dbReference>
<keyword evidence="13" id="KW-1185">Reference proteome</keyword>
<dbReference type="PANTHER" id="PTHR31064">
    <property type="entry name" value="POTASSIUM TRANSPORT PROTEIN DDB_G0292412-RELATED"/>
    <property type="match status" value="1"/>
</dbReference>
<feature type="region of interest" description="Disordered" evidence="11">
    <location>
        <begin position="251"/>
        <end position="333"/>
    </location>
</feature>
<evidence type="ECO:0000256" key="10">
    <source>
        <dbReference type="PIRNR" id="PIRNR002450"/>
    </source>
</evidence>
<feature type="region of interest" description="Disordered" evidence="11">
    <location>
        <begin position="791"/>
        <end position="895"/>
    </location>
</feature>
<keyword evidence="5 10" id="KW-0812">Transmembrane</keyword>
<dbReference type="GeneID" id="85307254"/>
<feature type="transmembrane region" description="Helical" evidence="10">
    <location>
        <begin position="436"/>
        <end position="459"/>
    </location>
</feature>
<evidence type="ECO:0000256" key="9">
    <source>
        <dbReference type="ARBA" id="ARBA00023136"/>
    </source>
</evidence>
<dbReference type="RefSeq" id="XP_060284749.1">
    <property type="nucleotide sequence ID" value="XM_060424067.1"/>
</dbReference>
<feature type="transmembrane region" description="Helical" evidence="10">
    <location>
        <begin position="506"/>
        <end position="539"/>
    </location>
</feature>
<feature type="compositionally biased region" description="Basic and acidic residues" evidence="11">
    <location>
        <begin position="251"/>
        <end position="280"/>
    </location>
</feature>
<dbReference type="InterPro" id="IPR004773">
    <property type="entry name" value="K/Na_transp_Trk1/HKT1"/>
</dbReference>
<feature type="transmembrane region" description="Helical" evidence="10">
    <location>
        <begin position="560"/>
        <end position="579"/>
    </location>
</feature>
<protein>
    <recommendedName>
        <fullName evidence="10">Potassium transport protein</fullName>
    </recommendedName>
</protein>
<reference evidence="12" key="1">
    <citation type="submission" date="2023-06" db="EMBL/GenBank/DDBJ databases">
        <title>Genome-scale phylogeny and comparative genomics of the fungal order Sordariales.</title>
        <authorList>
            <consortium name="Lawrence Berkeley National Laboratory"/>
            <person name="Hensen N."/>
            <person name="Bonometti L."/>
            <person name="Westerberg I."/>
            <person name="Brannstrom I.O."/>
            <person name="Guillou S."/>
            <person name="Cros-Aarteil S."/>
            <person name="Calhoun S."/>
            <person name="Haridas S."/>
            <person name="Kuo A."/>
            <person name="Mondo S."/>
            <person name="Pangilinan J."/>
            <person name="Riley R."/>
            <person name="Labutti K."/>
            <person name="Andreopoulos B."/>
            <person name="Lipzen A."/>
            <person name="Chen C."/>
            <person name="Yanf M."/>
            <person name="Daum C."/>
            <person name="Ng V."/>
            <person name="Clum A."/>
            <person name="Steindorff A."/>
            <person name="Ohm R."/>
            <person name="Martin F."/>
            <person name="Silar P."/>
            <person name="Natvig D."/>
            <person name="Lalanne C."/>
            <person name="Gautier V."/>
            <person name="Ament-Velasquez S.L."/>
            <person name="Kruys A."/>
            <person name="Hutchinson M.I."/>
            <person name="Powell A.J."/>
            <person name="Barry K."/>
            <person name="Miller A.N."/>
            <person name="Grigoriev I.V."/>
            <person name="Debuchy R."/>
            <person name="Gladieux P."/>
            <person name="Thoren M.H."/>
            <person name="Johannesson H."/>
        </authorList>
    </citation>
    <scope>NUCLEOTIDE SEQUENCE</scope>
    <source>
        <strain evidence="12">8032-3</strain>
    </source>
</reference>
<comment type="subcellular location">
    <subcellularLocation>
        <location evidence="1">Membrane</location>
        <topology evidence="1">Multi-pass membrane protein</topology>
    </subcellularLocation>
</comment>
<dbReference type="GO" id="GO:1990573">
    <property type="term" value="P:potassium ion import across plasma membrane"/>
    <property type="evidence" value="ECO:0007669"/>
    <property type="project" value="TreeGrafter"/>
</dbReference>
<feature type="transmembrane region" description="Helical" evidence="10">
    <location>
        <begin position="691"/>
        <end position="708"/>
    </location>
</feature>
<feature type="compositionally biased region" description="Polar residues" evidence="11">
    <location>
        <begin position="803"/>
        <end position="820"/>
    </location>
</feature>
<keyword evidence="7 10" id="KW-1133">Transmembrane helix</keyword>
<dbReference type="InterPro" id="IPR015958">
    <property type="entry name" value="Trk1_fungi"/>
</dbReference>
<comment type="caution">
    <text evidence="12">The sequence shown here is derived from an EMBL/GenBank/DDBJ whole genome shotgun (WGS) entry which is preliminary data.</text>
</comment>